<keyword evidence="9" id="KW-1185">Reference proteome</keyword>
<gene>
    <name evidence="8" type="ORF">V3M73_05830</name>
</gene>
<keyword evidence="6 7" id="KW-0472">Membrane</keyword>
<dbReference type="CDD" id="cd06173">
    <property type="entry name" value="MFS_MefA_like"/>
    <property type="match status" value="1"/>
</dbReference>
<dbReference type="PANTHER" id="PTHR43266:SF2">
    <property type="entry name" value="MAJOR FACILITATOR SUPERFAMILY (MFS) PROFILE DOMAIN-CONTAINING PROTEIN"/>
    <property type="match status" value="1"/>
</dbReference>
<evidence type="ECO:0000313" key="8">
    <source>
        <dbReference type="EMBL" id="MEW6954542.1"/>
    </source>
</evidence>
<evidence type="ECO:0000256" key="1">
    <source>
        <dbReference type="ARBA" id="ARBA00004651"/>
    </source>
</evidence>
<evidence type="ECO:0000256" key="7">
    <source>
        <dbReference type="SAM" id="Phobius"/>
    </source>
</evidence>
<feature type="transmembrane region" description="Helical" evidence="7">
    <location>
        <begin position="344"/>
        <end position="363"/>
    </location>
</feature>
<feature type="transmembrane region" description="Helical" evidence="7">
    <location>
        <begin position="42"/>
        <end position="65"/>
    </location>
</feature>
<feature type="transmembrane region" description="Helical" evidence="7">
    <location>
        <begin position="211"/>
        <end position="230"/>
    </location>
</feature>
<evidence type="ECO:0000256" key="4">
    <source>
        <dbReference type="ARBA" id="ARBA00022692"/>
    </source>
</evidence>
<evidence type="ECO:0000313" key="9">
    <source>
        <dbReference type="Proteomes" id="UP001555100"/>
    </source>
</evidence>
<keyword evidence="3" id="KW-1003">Cell membrane</keyword>
<feature type="transmembrane region" description="Helical" evidence="7">
    <location>
        <begin position="148"/>
        <end position="165"/>
    </location>
</feature>
<organism evidence="8 9">
    <name type="scientific">Trueperella pyogenes</name>
    <dbReference type="NCBI Taxonomy" id="1661"/>
    <lineage>
        <taxon>Bacteria</taxon>
        <taxon>Bacillati</taxon>
        <taxon>Actinomycetota</taxon>
        <taxon>Actinomycetes</taxon>
        <taxon>Actinomycetales</taxon>
        <taxon>Actinomycetaceae</taxon>
        <taxon>Trueperella</taxon>
    </lineage>
</organism>
<dbReference type="PANTHER" id="PTHR43266">
    <property type="entry name" value="MACROLIDE-EFFLUX PROTEIN"/>
    <property type="match status" value="1"/>
</dbReference>
<evidence type="ECO:0000256" key="6">
    <source>
        <dbReference type="ARBA" id="ARBA00023136"/>
    </source>
</evidence>
<dbReference type="Proteomes" id="UP001555100">
    <property type="component" value="Unassembled WGS sequence"/>
</dbReference>
<comment type="caution">
    <text evidence="8">The sequence shown here is derived from an EMBL/GenBank/DDBJ whole genome shotgun (WGS) entry which is preliminary data.</text>
</comment>
<evidence type="ECO:0000256" key="3">
    <source>
        <dbReference type="ARBA" id="ARBA00022475"/>
    </source>
</evidence>
<name>A0ABV3NBG2_9ACTO</name>
<feature type="transmembrane region" description="Helical" evidence="7">
    <location>
        <begin position="278"/>
        <end position="295"/>
    </location>
</feature>
<dbReference type="RefSeq" id="WP_367246020.1">
    <property type="nucleotide sequence ID" value="NZ_CP123420.1"/>
</dbReference>
<protein>
    <submittedName>
        <fullName evidence="8">MFS transporter</fullName>
    </submittedName>
</protein>
<feature type="transmembrane region" description="Helical" evidence="7">
    <location>
        <begin position="301"/>
        <end position="323"/>
    </location>
</feature>
<dbReference type="Pfam" id="PF07690">
    <property type="entry name" value="MFS_1"/>
    <property type="match status" value="1"/>
</dbReference>
<dbReference type="EMBL" id="JBAGNM010000004">
    <property type="protein sequence ID" value="MEW6954542.1"/>
    <property type="molecule type" value="Genomic_DNA"/>
</dbReference>
<keyword evidence="4 7" id="KW-0812">Transmembrane</keyword>
<dbReference type="InterPro" id="IPR036259">
    <property type="entry name" value="MFS_trans_sf"/>
</dbReference>
<dbReference type="SUPFAM" id="SSF103473">
    <property type="entry name" value="MFS general substrate transporter"/>
    <property type="match status" value="1"/>
</dbReference>
<feature type="transmembrane region" description="Helical" evidence="7">
    <location>
        <begin position="171"/>
        <end position="190"/>
    </location>
</feature>
<proteinExistence type="predicted"/>
<accession>A0ABV3NBG2</accession>
<comment type="subcellular location">
    <subcellularLocation>
        <location evidence="1">Cell membrane</location>
        <topology evidence="1">Multi-pass membrane protein</topology>
    </subcellularLocation>
</comment>
<keyword evidence="2" id="KW-0813">Transport</keyword>
<feature type="transmembrane region" description="Helical" evidence="7">
    <location>
        <begin position="369"/>
        <end position="391"/>
    </location>
</feature>
<feature type="transmembrane region" description="Helical" evidence="7">
    <location>
        <begin position="250"/>
        <end position="271"/>
    </location>
</feature>
<dbReference type="InterPro" id="IPR011701">
    <property type="entry name" value="MFS"/>
</dbReference>
<keyword evidence="5 7" id="KW-1133">Transmembrane helix</keyword>
<reference evidence="8 9" key="1">
    <citation type="submission" date="2024-01" db="EMBL/GenBank/DDBJ databases">
        <title>Genomic analysis and antimicrobial resistance profiles of Trueperella pyogenes isolated from domestic and wild animals.</title>
        <authorList>
            <person name="Magossi G."/>
            <person name="Gzyl K.E."/>
            <person name="Holman D.B."/>
            <person name="Amat S."/>
        </authorList>
    </citation>
    <scope>NUCLEOTIDE SEQUENCE [LARGE SCALE GENOMIC DNA]</scope>
    <source>
        <strain evidence="8 9">1494</strain>
    </source>
</reference>
<feature type="transmembrane region" description="Helical" evidence="7">
    <location>
        <begin position="77"/>
        <end position="99"/>
    </location>
</feature>
<sequence length="403" mass="42078">MMAPSLRPQNPRLVWLACAQGKQALAASFLTLALVYYGSARADAAGLGLSLAARTAPTLVIALFGGIVADKWNRTKVAAISILVGAGVNAGLAIIIPVSGLDWKAQLLALVAGFATTLGAPSLYALLPSVVDKHDLVRANAVVRSWRNTANVIGPGLAASIGALASFEVVLWAIVCLNVGAGLSVLQITLDERAVCPTPVSQELSGITGVLRQNMWLLFAVPFWGLFLAIQSGAADITQPLYIIDKFTPATWSFMMSAMAVGYLVGSLIALKLKPRRLFTGSVFFGALCILQLVATVSSDHLIVLAIASFATGIGFEISGVLWGATLQSRVPEEFMGRVSSFDYAISFGLTPIAYAVFGMFSLEGATFVLSASAWALAGLTVLGIGVGIFLDAARLSAARAES</sequence>
<evidence type="ECO:0000256" key="5">
    <source>
        <dbReference type="ARBA" id="ARBA00022989"/>
    </source>
</evidence>
<evidence type="ECO:0000256" key="2">
    <source>
        <dbReference type="ARBA" id="ARBA00022448"/>
    </source>
</evidence>
<feature type="transmembrane region" description="Helical" evidence="7">
    <location>
        <begin position="105"/>
        <end position="127"/>
    </location>
</feature>
<dbReference type="Gene3D" id="1.20.1250.20">
    <property type="entry name" value="MFS general substrate transporter like domains"/>
    <property type="match status" value="1"/>
</dbReference>